<dbReference type="SMART" id="SM00710">
    <property type="entry name" value="PbH1"/>
    <property type="match status" value="27"/>
</dbReference>
<name>A0A1I0V4A5_SELRU</name>
<evidence type="ECO:0000313" key="3">
    <source>
        <dbReference type="EMBL" id="SFA71148.1"/>
    </source>
</evidence>
<accession>A0A1I0V4A5</accession>
<feature type="domain" description="Filamentous haemagglutinin FhaB/tRNA nuclease CdiA-like TPS" evidence="2">
    <location>
        <begin position="54"/>
        <end position="153"/>
    </location>
</feature>
<proteinExistence type="predicted"/>
<dbReference type="NCBIfam" id="TIGR01901">
    <property type="entry name" value="adhes_NPXG"/>
    <property type="match status" value="2"/>
</dbReference>
<dbReference type="InterPro" id="IPR012334">
    <property type="entry name" value="Pectin_lyas_fold"/>
</dbReference>
<dbReference type="Pfam" id="PF05860">
    <property type="entry name" value="TPS"/>
    <property type="match status" value="2"/>
</dbReference>
<dbReference type="SMART" id="SM00912">
    <property type="entry name" value="Haemagg_act"/>
    <property type="match status" value="2"/>
</dbReference>
<dbReference type="InterPro" id="IPR008638">
    <property type="entry name" value="FhaB/CdiA-like_TPS"/>
</dbReference>
<dbReference type="Proteomes" id="UP000183843">
    <property type="component" value="Unassembled WGS sequence"/>
</dbReference>
<feature type="domain" description="Filamentous haemagglutinin FhaB/tRNA nuclease CdiA-like TPS" evidence="2">
    <location>
        <begin position="747"/>
        <end position="859"/>
    </location>
</feature>
<keyword evidence="1" id="KW-0732">Signal</keyword>
<dbReference type="SUPFAM" id="SSF51126">
    <property type="entry name" value="Pectin lyase-like"/>
    <property type="match status" value="1"/>
</dbReference>
<dbReference type="InterPro" id="IPR011050">
    <property type="entry name" value="Pectin_lyase_fold/virulence"/>
</dbReference>
<evidence type="ECO:0000256" key="1">
    <source>
        <dbReference type="SAM" id="SignalP"/>
    </source>
</evidence>
<reference evidence="3 4" key="1">
    <citation type="submission" date="2016-10" db="EMBL/GenBank/DDBJ databases">
        <authorList>
            <person name="de Groot N.N."/>
        </authorList>
    </citation>
    <scope>NUCLEOTIDE SEQUENCE [LARGE SCALE GENOMIC DNA]</scope>
    <source>
        <strain evidence="3 4">L14</strain>
    </source>
</reference>
<protein>
    <recommendedName>
        <fullName evidence="2">Filamentous haemagglutinin FhaB/tRNA nuclease CdiA-like TPS domain-containing protein</fullName>
    </recommendedName>
</protein>
<dbReference type="Gene3D" id="2.160.20.10">
    <property type="entry name" value="Single-stranded right-handed beta-helix, Pectin lyase-like"/>
    <property type="match status" value="2"/>
</dbReference>
<sequence length="4946" mass="493549">MKRNCQQKLKYTSLAAMIAFTLSTGLVYGADMPVDGKVVAGKVTIDGTEYIPAVGDNPAVLINPLTGKTLVVTGNSVIDWTTFDIGSGKSLTFEGQGSNYILNRVPWNNAASEIYGILNTQNIHFILANPNGITVGNGAQLNVIDGGSILLAAMGAGFNNANNSITLQNYNYGDRSSINIGGIEAVNGNVALMAKTINVADGITFSGDTALKLLAGKTSYNQSITVTPGEGVDSIGSSGSITFNGSLVDDSHKVNLGVSADSITMSAGKKIALTGTDSAVNINTSRLQNADITGPVVTLVRDGAITVSDSKLTSTVGDVKVLSGTLSEDGKTLSNTTVTNNNYIVNHKVTMNNSSVISADDAIIAAAAVDISGKKAGESAAIAAVNDVFIASGKNVPLQSGSLTTDAGMNTSVTVSNAEIQGRNLTLAGNDVTVTSSSELTATNDMQIVAAPDITISGGKVVSGQNSTTSNGGVEITDSVLQGKNISLTGIAVTANGTIGNASTENVHLLAGRDFNFSADSMTRGMTANVTGGTITGHDILAEGATVEVANGAAIHAVSAVENEETVAGKVRLLAGSGVTNGVVTATSGNKATVKGTLSGGDIVVAGGAVDVDGGMVNAGTNSAWLLAGNSIKTTAAMGSADADGVITSAEGNAVTIKKGATVSADKVHIAGYSADLSSATNNSSITAATEINAVTGSTINNNAGTLVREANAARGRFSRDTASVVTVNGSASSAMIDMPTDGKVISGSVSYKGNSYDASSNYYFNLASGDTIMANSHSIINWNTFDIGLSGVLNFDTTNGALLNRVTGSYASWLKGTLNHTGTYPLLLVNPQGIHVYQGATINGANLILSGLDMTDTALSNFSTAGAVAYDTASTGDVNLESGITFSNEAEKLALAGRNVTVAQNTIKAESLKADATNTATLTNLTYTGALEGNSVLDSAGGSLTLSGGSYTGNTNLKGTTVNMAVTSHTGNVTVQGTTVGINGGTYTGDLTLAGTSVSVSGVAFDGEDKAHNLTLSGLGENGAVTVSNSTVTGADDVVLTGKTVNVSQSGNTRADWTAETFTLGKGESASNTTGITNINLTVTKADTTPTVGNDVALTLNNAAISAPQINLTPASLTLSGGSSLISDTTVDIAAAGSVTVQGGSEVTAETGDLNVTAAEALTVKGGTTLEAKTGNLTAKGASVAIGVANDTENTIKADAGNITIKAGVDDGRTDANTVNIQNTDLTANAAGKSITVTGYSVDAAGDLHTKTANMSGNSVNTAGTTAADTVNITGTASASASGTITAGTVNMSGADSVSASGNITADTLNITGISATGSLTVGGVVNVANALTLQGGSSGGAVINGAITAPSITISAQDVTFSGANVTAATGDVSVTGKTIRTNESYYTSSAINSENGDVLLISGTNTAGVYTTTEGGSISADKMNITGNTVTALARTTSIENGTIHADNMQIAAANTVNGSTWAAGFGDTDNPNNLTLTNTTVLSKNGEGAIENVKLAGSNVTFGGGGTDAQAFKANSLAVASDQSITVASGQVNVTGAEGISLSGKSITVDGTIQARQINLTATENDATLNSGSALNTTGEDATNAISITANNGNINANGSLTADDSITMNAKTDIATDGTITAATVGMTAENDIGTAGTITADSVSLAAGNDINSAADITASTITMDGGDGKAISATGALNAAGGTITLGHAPSDEPAKAGTKTVTIGPAAGANKAVQAQTVNVQATDTIGLSRVTMETADSLNLASKEVSITGSSVTTEGSLTLNGTEDAANPSVSITGSTLAGTAINATGKGISVGSSDLTATTGGIAVNSTGENDIAVTNTALKAEHATNGNISINSGKAIQAIGGSMTAGKDISLAAIAAKGGEDSDAAYAIKASANMTAGNDIGLTATAGEVYSAGSLTATSGSITMDSTDSSKISMTGDLAAASGTVTLGHADGEHKTGIVEINSGTSDKGIKATTLLVNATEEIGIQSAAIDVNSALHLGSKKVSVASSNIATDGALTLASSNSAAAITGSTLEGTSATVSGKGISVSDSTITAATGGIGVTSTGENDITIYRTVFNATNETNGNIAIASEKAVQATGGEMSAGKDIVITASNDSDAIAISTATPMSAGENVRLLADSGYVSSSGNMIVGKSIKLQTGAGDITSFSNMRITAGTGGTIDLISGNGSKVWTRGGLSVENGTINLGRASAGDVAGTKTVEIDNNHINAQTLYAWATDNIDLKDAEVNVTDDLSLSSKKIFSANSRVAVSEGVITVNGTEQGESPSVNISNSSLRGTSVAVAGKGVRGELARFYATAGGIDIESTGENKVYLANGTMEATDADSGIIDIASEGAIEVWGGSYSAGKDISIAADNEGVQVYSGGMESNGRIDIQAAAGDIALTGPYEANEYVVAAEKGNIRFSIGTVNASSIEMTAGSEGNTGKTISLGNEVSMNAVDKVELVASEGIINAAGNIAVQEDNEKSGEVVLTANTVSLGADDSRTANNRKISTKDLTVTASEAINLQKIKIETEEDLLLASAETQITDSILTTTGGNLTVKSTGTDITVDKSTITGNSVAINGKGIQVGQAEMENNNSTITANTGDVTLTTDTNIAVNNANITAKGKADLVAATGINVADTGVTATDKGISIESTAADSDVTLTSVTLNAENATAGNITVQTGNAIGVTGGSMIAGKDITLKAENAGITVSGATFTTTAGNGGNIDLLAGSEGTNGWSAIENNALGLTNITLNADGAVTGKSGKTDIATSSITAGGNVNVTTVGTDGDASHVNVDKSTIEGAGVAISGKGIKVDQKDGISDNTSTIMANTGDVTFTTDTNIAVSKATITAKGKADFVAATGINVADTGVTATDKGISITSTAADSDVTLTSVTLKAENTANGNITVQTGNAIGVTGSSITAGKNITLKAENAGITVSDAALTTIAGNGGNIDLLAGSEGTNSWSATENNALGLTNITLNAAGAVTGKSGKTDIATSSITAGGNVNVTAVGTDGDASHVNVDKSTIAGAGVAISGKGIKVDKKEGISENTSTITANTGDVALTTDTDIAVSKATITAKGKADLVAVNGIDVADTSVAATDKGIAITSTAADSDVTLSSVTLKAENTANGNITVQTGNAIGVTGSSMTAGKNITLKAENAGITVASVALTTKAGNGGNIDLLAGSVDGTGWSATENNALGLTNVTLSGAGAVTGKSGKTDIATSSITAGGNVNVTAVGTDGDASHVNVDKSTIAGAGVAISGKGIKVDQAEMENNNSTITANTGDVTLTTDTNIAVNNANITAKGKADLVAATGINVANTSVTATDKGITIISTSDGKDLILTNTTLSATNATNGSITVRAKNAVNTKGSSLTAGDGLTINAENAANELESSTLQGKNVNISGVGITVSKSEGTGAAAPSVTATAGNVALNSTAGIGVSDASITANTGGISVISTDANSDVTLTNAAMTAGAAIEINSGKALNVSEGSMTADNNIGLVAASAVEVGNSKLQGKNVSISGKGITISDDDAATPTIKATAGGVTLTSTGDGNDVTLTNITVGANGDIAINAADAITTKGSDLTAGNDFTIGAGTGTNKFESSTLQGKNVNISGVGITVSKSEENGAAAPSVTATAGSVALNSTAGIGVSDASITATNDIGIEAVTAVGFENNKLQGKNVSISGKGITVSDNDAVTPTIKATAGGVTLTSTGDGNDVTLTGATLKADNTTSGNITITSARAIEATGGSMTAGENINLAATSSDGTAGAKAVNSSSDMTAGGNVRVASVSGDVVSSGNVAAANITIDGDNVSATGSLDAENGTITLGHAEGTGNVVIGEAADAAKVVKAANLNVHATDSIATRNANIAVANNVALASEAISLDGTALTTGGSLDIKGDTIAINASTLRTTNTSNGHINLLAGNADGADWSAGDGNTLALTNTDVSAAGDVSFRAGQITINADAENAPVKEIRGNNLLLAAAKSYDAENHEYTMESGQTISVTNTNLTGSDSITLLGYKTNIKGDVISKRLLGAVGESVTMNEDGSDVDDYIYTQEEGANVLTVDGAVATSDESDLIYIKLYGDAKFLNKNDTLQTMSFIANSPYSLAISGDMTVTAESGIRLASESIQIQDNLWANNPNASIELASAGGEMNISGNLRAGKDVILKSAQNIVIGTDDKTVSVTADNGSVKLLAGNFDGRYGAQGEWVSANPVINGIDLTNTAIAAGENIIVKGGAVNFTGVNELAGDASVLAGNAVLSGTVSGGENTLTMTADNIVVESGTLLTMHEFATRQGNFTLESAAQITADETDLQGETISLANNSLVVSDAVKVKAENAELAGLIYTDKLTAKADNTLTVTETVKNKAGTDDTIVELEGRNVTFVGSSFKTLTVKGTESITLDEGDLYGEDDIALTTKNLTVATNITTTNGDINLTGTENLRVTGSLTAGQQIGLNGKNIQLSGAKLNNGANAKTTVAGESAVITGTITTDTGADLSVKAQNVIVGDSGITNIAVSKFTVEGVEQAKFINTNFQADTTVKGKAAVLTGNIDATGYELTLQSTNVTIGDGQTATVMTAKSLADADNLTIDQAVLNLDSYKLQAGKAITLKNEVTAEGQALELAAPDASIGDGSANTVIKAGSVSATDKLLVDKAVLAVNDGTLQAQQIILRGNVTADNLDLTLQAPEAAIGDGIVDTVITARSVMGTEDLLIDKASFAVTNPIIATAGNLTLQHEIVAGDTVGFQAGKAITMQDMSMDKSTDVSFEGKLIDMRDSSINAGKDGKLFFAAYSVKTESPLSYAFQPDNEVIIDNSRLDAGEMTMLGYSIIARNGSEIYADKTLDALAAKKVAMGKLGNLEIVSQATLSTEPQNKLLQQDAIIEVGGRAYHNFRFIPASAYQSDTIMRYLESVNDMTWQIGFNSSPLSIIGIPGLSLYRFQYRDGISEAISGLEMYFTVDSHEGEEREEKEKTNG</sequence>
<dbReference type="InterPro" id="IPR006626">
    <property type="entry name" value="PbH1"/>
</dbReference>
<dbReference type="EMBL" id="FOJX01000001">
    <property type="protein sequence ID" value="SFA71148.1"/>
    <property type="molecule type" value="Genomic_DNA"/>
</dbReference>
<organism evidence="3 4">
    <name type="scientific">Selenomonas ruminantium</name>
    <dbReference type="NCBI Taxonomy" id="971"/>
    <lineage>
        <taxon>Bacteria</taxon>
        <taxon>Bacillati</taxon>
        <taxon>Bacillota</taxon>
        <taxon>Negativicutes</taxon>
        <taxon>Selenomonadales</taxon>
        <taxon>Selenomonadaceae</taxon>
        <taxon>Selenomonas</taxon>
    </lineage>
</organism>
<gene>
    <name evidence="3" type="ORF">SAMN05216587_101254</name>
</gene>
<dbReference type="RefSeq" id="WP_074811904.1">
    <property type="nucleotide sequence ID" value="NZ_FOJX01000001.1"/>
</dbReference>
<feature type="chain" id="PRO_5038420437" description="Filamentous haemagglutinin FhaB/tRNA nuclease CdiA-like TPS domain-containing protein" evidence="1">
    <location>
        <begin position="30"/>
        <end position="4946"/>
    </location>
</feature>
<feature type="signal peptide" evidence="1">
    <location>
        <begin position="1"/>
        <end position="29"/>
    </location>
</feature>
<evidence type="ECO:0000259" key="2">
    <source>
        <dbReference type="SMART" id="SM00912"/>
    </source>
</evidence>
<evidence type="ECO:0000313" key="4">
    <source>
        <dbReference type="Proteomes" id="UP000183843"/>
    </source>
</evidence>